<feature type="transmembrane region" description="Helical" evidence="13">
    <location>
        <begin position="312"/>
        <end position="334"/>
    </location>
</feature>
<dbReference type="GeneID" id="19948994"/>
<dbReference type="PANTHER" id="PTHR11537:SF254">
    <property type="entry name" value="POTASSIUM VOLTAGE-GATED CHANNEL PROTEIN SHAB"/>
    <property type="match status" value="1"/>
</dbReference>
<keyword evidence="11" id="KW-0407">Ion channel</keyword>
<feature type="transmembrane region" description="Helical" evidence="13">
    <location>
        <begin position="243"/>
        <end position="261"/>
    </location>
</feature>
<dbReference type="VEuPathDB" id="FungiDB:SDRG_08267"/>
<evidence type="ECO:0000313" key="15">
    <source>
        <dbReference type="EMBL" id="EQC34053.1"/>
    </source>
</evidence>
<gene>
    <name evidence="15" type="ORF">SDRG_08267</name>
</gene>
<feature type="transmembrane region" description="Helical" evidence="13">
    <location>
        <begin position="636"/>
        <end position="657"/>
    </location>
</feature>
<keyword evidence="16" id="KW-1185">Reference proteome</keyword>
<reference evidence="15 16" key="1">
    <citation type="submission" date="2012-04" db="EMBL/GenBank/DDBJ databases">
        <title>The Genome Sequence of Saprolegnia declina VS20.</title>
        <authorList>
            <consortium name="The Broad Institute Genome Sequencing Platform"/>
            <person name="Russ C."/>
            <person name="Nusbaum C."/>
            <person name="Tyler B."/>
            <person name="van West P."/>
            <person name="Dieguez-Uribeondo J."/>
            <person name="de Bruijn I."/>
            <person name="Tripathy S."/>
            <person name="Jiang R."/>
            <person name="Young S.K."/>
            <person name="Zeng Q."/>
            <person name="Gargeya S."/>
            <person name="Fitzgerald M."/>
            <person name="Haas B."/>
            <person name="Abouelleil A."/>
            <person name="Alvarado L."/>
            <person name="Arachchi H.M."/>
            <person name="Berlin A."/>
            <person name="Chapman S.B."/>
            <person name="Goldberg J."/>
            <person name="Griggs A."/>
            <person name="Gujja S."/>
            <person name="Hansen M."/>
            <person name="Howarth C."/>
            <person name="Imamovic A."/>
            <person name="Larimer J."/>
            <person name="McCowen C."/>
            <person name="Montmayeur A."/>
            <person name="Murphy C."/>
            <person name="Neiman D."/>
            <person name="Pearson M."/>
            <person name="Priest M."/>
            <person name="Roberts A."/>
            <person name="Saif S."/>
            <person name="Shea T."/>
            <person name="Sisk P."/>
            <person name="Sykes S."/>
            <person name="Wortman J."/>
            <person name="Nusbaum C."/>
            <person name="Birren B."/>
        </authorList>
    </citation>
    <scope>NUCLEOTIDE SEQUENCE [LARGE SCALE GENOMIC DNA]</scope>
    <source>
        <strain evidence="15 16">VS20</strain>
    </source>
</reference>
<dbReference type="SUPFAM" id="SSF81324">
    <property type="entry name" value="Voltage-gated potassium channels"/>
    <property type="match status" value="2"/>
</dbReference>
<dbReference type="PANTHER" id="PTHR11537">
    <property type="entry name" value="VOLTAGE-GATED POTASSIUM CHANNEL"/>
    <property type="match status" value="1"/>
</dbReference>
<keyword evidence="9" id="KW-0406">Ion transport</keyword>
<feature type="transmembrane region" description="Helical" evidence="13">
    <location>
        <begin position="94"/>
        <end position="112"/>
    </location>
</feature>
<dbReference type="GO" id="GO:0001508">
    <property type="term" value="P:action potential"/>
    <property type="evidence" value="ECO:0007669"/>
    <property type="project" value="TreeGrafter"/>
</dbReference>
<dbReference type="PRINTS" id="PR00169">
    <property type="entry name" value="KCHANNEL"/>
</dbReference>
<evidence type="ECO:0000256" key="2">
    <source>
        <dbReference type="ARBA" id="ARBA00022448"/>
    </source>
</evidence>
<evidence type="ECO:0000256" key="11">
    <source>
        <dbReference type="ARBA" id="ARBA00023303"/>
    </source>
</evidence>
<proteinExistence type="predicted"/>
<dbReference type="Pfam" id="PF00520">
    <property type="entry name" value="Ion_trans"/>
    <property type="match status" value="2"/>
</dbReference>
<evidence type="ECO:0000256" key="4">
    <source>
        <dbReference type="ARBA" id="ARBA00022692"/>
    </source>
</evidence>
<evidence type="ECO:0000256" key="9">
    <source>
        <dbReference type="ARBA" id="ARBA00023065"/>
    </source>
</evidence>
<evidence type="ECO:0000256" key="7">
    <source>
        <dbReference type="ARBA" id="ARBA00022958"/>
    </source>
</evidence>
<dbReference type="GO" id="GO:0008076">
    <property type="term" value="C:voltage-gated potassium channel complex"/>
    <property type="evidence" value="ECO:0007669"/>
    <property type="project" value="InterPro"/>
</dbReference>
<dbReference type="RefSeq" id="XP_008612365.1">
    <property type="nucleotide sequence ID" value="XM_008614143.1"/>
</dbReference>
<evidence type="ECO:0000256" key="12">
    <source>
        <dbReference type="SAM" id="MobiDB-lite"/>
    </source>
</evidence>
<dbReference type="InterPro" id="IPR027359">
    <property type="entry name" value="Volt_channel_dom_sf"/>
</dbReference>
<feature type="transmembrane region" description="Helical" evidence="13">
    <location>
        <begin position="509"/>
        <end position="527"/>
    </location>
</feature>
<evidence type="ECO:0000259" key="14">
    <source>
        <dbReference type="Pfam" id="PF00520"/>
    </source>
</evidence>
<dbReference type="Gene3D" id="1.10.287.70">
    <property type="match status" value="2"/>
</dbReference>
<keyword evidence="2" id="KW-0813">Transport</keyword>
<dbReference type="OrthoDB" id="69996at2759"/>
<protein>
    <recommendedName>
        <fullName evidence="14">Ion transport domain-containing protein</fullName>
    </recommendedName>
</protein>
<dbReference type="Gene3D" id="1.20.120.350">
    <property type="entry name" value="Voltage-gated potassium channels. Chain C"/>
    <property type="match status" value="2"/>
</dbReference>
<evidence type="ECO:0000256" key="1">
    <source>
        <dbReference type="ARBA" id="ARBA00004141"/>
    </source>
</evidence>
<name>T0RNU9_SAPDV</name>
<feature type="domain" description="Ion transport" evidence="14">
    <location>
        <begin position="632"/>
        <end position="866"/>
    </location>
</feature>
<evidence type="ECO:0000256" key="3">
    <source>
        <dbReference type="ARBA" id="ARBA00022538"/>
    </source>
</evidence>
<keyword evidence="6" id="KW-0851">Voltage-gated channel</keyword>
<keyword evidence="3" id="KW-0633">Potassium transport</keyword>
<dbReference type="InParanoid" id="T0RNU9"/>
<keyword evidence="5" id="KW-0631">Potassium channel</keyword>
<dbReference type="STRING" id="1156394.T0RNU9"/>
<evidence type="ECO:0000256" key="8">
    <source>
        <dbReference type="ARBA" id="ARBA00022989"/>
    </source>
</evidence>
<keyword evidence="7" id="KW-0630">Potassium</keyword>
<evidence type="ECO:0000256" key="13">
    <source>
        <dbReference type="SAM" id="Phobius"/>
    </source>
</evidence>
<dbReference type="AlphaFoldDB" id="T0RNU9"/>
<accession>T0RNU9</accession>
<evidence type="ECO:0000256" key="6">
    <source>
        <dbReference type="ARBA" id="ARBA00022882"/>
    </source>
</evidence>
<dbReference type="EMBL" id="JH767156">
    <property type="protein sequence ID" value="EQC34053.1"/>
    <property type="molecule type" value="Genomic_DNA"/>
</dbReference>
<dbReference type="InterPro" id="IPR028325">
    <property type="entry name" value="VG_K_chnl"/>
</dbReference>
<sequence>MGGNSIQSSSSSRRTPTRTARHRQSMALTHLTERYTMHEARDDDDDDVVERVTEHRRAEIKKNPTLRTYRGCARWKVRIRRFMDEPMSSVRAQIYCYVMIVNIMGNFMPWMIETLDGPNHTPGDPGTCVDCGYPWLFTAQTYFYWNFAYTIVFTVEFLVRWAACKSQVHYWRRARTILDVLALVPSYFLIYHKYSDTPESKYQPYLNMLRMGRNMRIAHMLRDVPGIRILAITTKQCIAPLQVTGYFLVTIIMLFATALYYAQPCYDVETCKFTDVFNAAYFIMVTVATVGYGDQTIDVNNVLALLIDCNAMIFGALYLAMPFAIIGVRYQVAWHRHEVRARRRLQHQDSKVTVSVRPIPSVTLNTYAHKATRHYLDLCAEVSSFCRQIDTLFGFVSSFSRESTAQRITSQRKICHGALPPQPSRHQGVRAESIGSSRHQAHWPQAQVRPQCSFYSLNPVYSRTRTTLLQSVLQLKLVTNKKHELVLGTWRYTLAQWLKHPDDSRAGRFLHTCFFLVALASVLLFYAETTPELQSYGPLTPLCQRAFATYCAQSENPWTDPGCYVHDASGGLRSPLTMLDFYCGTPNAADTCFGFGPNYGRNSSDCSGLFQDVERLCNLRQCQSGHTPVLDMTPHWVYLEWLFGIVFSVELVLRYAVAEDKRAYCIAGDTAIDVLSVLPFYAEVELLCFVAGHDPIYAVVPTFPTAASILPICKTLRVLKLTRHFRATTVLAQTAILCWRRLLIPLFFLFLSCVATAALFYEIERGTQCFVGLPCTWWDRQLWTNELEQGLPHLKRVQIQVSTYTIITDMLRSTYYSIVTFTTVGYGDLKVRTPFGKIFDILVMLFGSCYTAMPLSLVGGQFYACYELYLLEQTGEDVTDAGPREDHIPKHLVLSPDEVETLRNCNVLVILLDEMIHNIHRLNDLTPHASFLEIVPTERTGHRSSTQGTRKSMNESMELVRRRASVGQQIARVLPGRRSVADVYAPTELERIHEYARVRGHLRDASHLVTTIFFQFTSLVEKIAEATHSESYTEF</sequence>
<organism evidence="15 16">
    <name type="scientific">Saprolegnia diclina (strain VS20)</name>
    <dbReference type="NCBI Taxonomy" id="1156394"/>
    <lineage>
        <taxon>Eukaryota</taxon>
        <taxon>Sar</taxon>
        <taxon>Stramenopiles</taxon>
        <taxon>Oomycota</taxon>
        <taxon>Saprolegniomycetes</taxon>
        <taxon>Saprolegniales</taxon>
        <taxon>Saprolegniaceae</taxon>
        <taxon>Saprolegnia</taxon>
    </lineage>
</organism>
<dbReference type="eggNOG" id="KOG1545">
    <property type="taxonomic scope" value="Eukaryota"/>
</dbReference>
<evidence type="ECO:0000256" key="5">
    <source>
        <dbReference type="ARBA" id="ARBA00022826"/>
    </source>
</evidence>
<keyword evidence="8 13" id="KW-1133">Transmembrane helix</keyword>
<feature type="transmembrane region" description="Helical" evidence="13">
    <location>
        <begin position="742"/>
        <end position="761"/>
    </location>
</feature>
<feature type="transmembrane region" description="Helical" evidence="13">
    <location>
        <begin position="142"/>
        <end position="164"/>
    </location>
</feature>
<feature type="domain" description="Ion transport" evidence="14">
    <location>
        <begin position="94"/>
        <end position="331"/>
    </location>
</feature>
<dbReference type="Proteomes" id="UP000030762">
    <property type="component" value="Unassembled WGS sequence"/>
</dbReference>
<dbReference type="eggNOG" id="KOG4390">
    <property type="taxonomic scope" value="Eukaryota"/>
</dbReference>
<dbReference type="GO" id="GO:0005249">
    <property type="term" value="F:voltage-gated potassium channel activity"/>
    <property type="evidence" value="ECO:0007669"/>
    <property type="project" value="InterPro"/>
</dbReference>
<comment type="subcellular location">
    <subcellularLocation>
        <location evidence="1">Membrane</location>
        <topology evidence="1">Multi-pass membrane protein</topology>
    </subcellularLocation>
</comment>
<keyword evidence="4 13" id="KW-0812">Transmembrane</keyword>
<dbReference type="OMA" id="DMIHSTW"/>
<evidence type="ECO:0000313" key="16">
    <source>
        <dbReference type="Proteomes" id="UP000030762"/>
    </source>
</evidence>
<feature type="region of interest" description="Disordered" evidence="12">
    <location>
        <begin position="1"/>
        <end position="24"/>
    </location>
</feature>
<evidence type="ECO:0000256" key="10">
    <source>
        <dbReference type="ARBA" id="ARBA00023136"/>
    </source>
</evidence>
<feature type="compositionally biased region" description="Basic residues" evidence="12">
    <location>
        <begin position="15"/>
        <end position="24"/>
    </location>
</feature>
<dbReference type="InterPro" id="IPR005821">
    <property type="entry name" value="Ion_trans_dom"/>
</dbReference>
<keyword evidence="10 13" id="KW-0472">Membrane</keyword>